<dbReference type="Proteomes" id="UP000294980">
    <property type="component" value="Unassembled WGS sequence"/>
</dbReference>
<dbReference type="EMBL" id="SLWX01000014">
    <property type="protein sequence ID" value="TCO74356.1"/>
    <property type="molecule type" value="Genomic_DNA"/>
</dbReference>
<dbReference type="InterPro" id="IPR035093">
    <property type="entry name" value="RelE/ParE_toxin_dom_sf"/>
</dbReference>
<dbReference type="SUPFAM" id="SSF143011">
    <property type="entry name" value="RelE-like"/>
    <property type="match status" value="1"/>
</dbReference>
<accession>A0A4R2KTE3</accession>
<evidence type="ECO:0000313" key="2">
    <source>
        <dbReference type="Proteomes" id="UP000294980"/>
    </source>
</evidence>
<proteinExistence type="predicted"/>
<dbReference type="RefSeq" id="WP_205686699.1">
    <property type="nucleotide sequence ID" value="NZ_QQSW01000018.1"/>
</dbReference>
<gene>
    <name evidence="1" type="ORF">EV688_11470</name>
</gene>
<evidence type="ECO:0000313" key="1">
    <source>
        <dbReference type="EMBL" id="TCO74356.1"/>
    </source>
</evidence>
<keyword evidence="2" id="KW-1185">Reference proteome</keyword>
<comment type="caution">
    <text evidence="1">The sequence shown here is derived from an EMBL/GenBank/DDBJ whole genome shotgun (WGS) entry which is preliminary data.</text>
</comment>
<dbReference type="AlphaFoldDB" id="A0A4R2KTE3"/>
<protein>
    <submittedName>
        <fullName evidence="1">Uncharacterized protein</fullName>
    </submittedName>
</protein>
<sequence>MIYRLVYTDSYVRRAKKFPRRHPRILGQYEKTLQLLELNPRRPSPRLRSLEGALSGLSSVSINLSYRIVLELLIQDRDIILGGFTRFGSTTNGGWFSAGAVDSHMMYR</sequence>
<name>A0A4R2KTE3_9GAMM</name>
<reference evidence="1 2" key="1">
    <citation type="submission" date="2019-03" db="EMBL/GenBank/DDBJ databases">
        <title>Genomic Encyclopedia of Type Strains, Phase IV (KMG-IV): sequencing the most valuable type-strain genomes for metagenomic binning, comparative biology and taxonomic classification.</title>
        <authorList>
            <person name="Goeker M."/>
        </authorList>
    </citation>
    <scope>NUCLEOTIDE SEQUENCE [LARGE SCALE GENOMIC DNA]</scope>
    <source>
        <strain evidence="1 2">DSM 23344</strain>
    </source>
</reference>
<organism evidence="1 2">
    <name type="scientific">Chromatocurvus halotolerans</name>
    <dbReference type="NCBI Taxonomy" id="1132028"/>
    <lineage>
        <taxon>Bacteria</taxon>
        <taxon>Pseudomonadati</taxon>
        <taxon>Pseudomonadota</taxon>
        <taxon>Gammaproteobacteria</taxon>
        <taxon>Cellvibrionales</taxon>
        <taxon>Halieaceae</taxon>
        <taxon>Chromatocurvus</taxon>
    </lineage>
</organism>